<organism evidence="1 2">
    <name type="scientific">Gynuella sunshinyii YC6258</name>
    <dbReference type="NCBI Taxonomy" id="1445510"/>
    <lineage>
        <taxon>Bacteria</taxon>
        <taxon>Pseudomonadati</taxon>
        <taxon>Pseudomonadota</taxon>
        <taxon>Gammaproteobacteria</taxon>
        <taxon>Oceanospirillales</taxon>
        <taxon>Saccharospirillaceae</taxon>
        <taxon>Gynuella</taxon>
    </lineage>
</organism>
<dbReference type="HOGENOM" id="CLU_067529_2_0_6"/>
<dbReference type="Proteomes" id="UP000032266">
    <property type="component" value="Chromosome"/>
</dbReference>
<name>A0A0C5VFY1_9GAMM</name>
<dbReference type="PATRIC" id="fig|1445510.3.peg.219"/>
<evidence type="ECO:0008006" key="3">
    <source>
        <dbReference type="Google" id="ProtNLM"/>
    </source>
</evidence>
<accession>A0A0C5VFY1</accession>
<dbReference type="RefSeq" id="WP_044615390.1">
    <property type="nucleotide sequence ID" value="NZ_CP007142.1"/>
</dbReference>
<dbReference type="Pfam" id="PF05621">
    <property type="entry name" value="TniB"/>
    <property type="match status" value="1"/>
</dbReference>
<dbReference type="Gene3D" id="3.40.50.300">
    <property type="entry name" value="P-loop containing nucleotide triphosphate hydrolases"/>
    <property type="match status" value="1"/>
</dbReference>
<dbReference type="SUPFAM" id="SSF52540">
    <property type="entry name" value="P-loop containing nucleoside triphosphate hydrolases"/>
    <property type="match status" value="1"/>
</dbReference>
<gene>
    <name evidence="1" type="ORF">YC6258_00226</name>
</gene>
<evidence type="ECO:0000313" key="2">
    <source>
        <dbReference type="Proteomes" id="UP000032266"/>
    </source>
</evidence>
<dbReference type="AlphaFoldDB" id="A0A0C5VFY1"/>
<dbReference type="OrthoDB" id="14765at2"/>
<sequence length="296" mass="33792">MSAYQHIHPDFQHLFALTDKERIAFLDEPRWIGYQVAQQIMDSLYGLMDKPKRPRMPNLLIVGDPNNGKTTIIRRFYDLCGQGYVNEEANPVKPVILAEAPPSADEKGLYISLLERFFTPYRASDPVAKLRYQVIHLFRSCHVRMLVIDEFHSLLTGSAVKQREVMNAIKLLCNELCIPIVGVGTREAVRVLHSDPQHASRFDVISLPLWYLNQDFQRLLASFEKVLPLKKPSALHQPEFASTFHTISGGNLGNLHRLLIECAKEAIISEQEQITLKLIKSKSWLRPTKGIREISV</sequence>
<dbReference type="InterPro" id="IPR008868">
    <property type="entry name" value="TniB"/>
</dbReference>
<evidence type="ECO:0000313" key="1">
    <source>
        <dbReference type="EMBL" id="AJQ92278.1"/>
    </source>
</evidence>
<dbReference type="EMBL" id="CP007142">
    <property type="protein sequence ID" value="AJQ92278.1"/>
    <property type="molecule type" value="Genomic_DNA"/>
</dbReference>
<proteinExistence type="predicted"/>
<dbReference type="STRING" id="1445510.YC6258_00226"/>
<keyword evidence="2" id="KW-1185">Reference proteome</keyword>
<protein>
    <recommendedName>
        <fullName evidence="3">Transposase</fullName>
    </recommendedName>
</protein>
<reference evidence="1 2" key="1">
    <citation type="submission" date="2014-01" db="EMBL/GenBank/DDBJ databases">
        <title>Full genme sequencing of cellulolytic bacterium Gynuella sunshinyii YC6258T gen. nov., sp. nov.</title>
        <authorList>
            <person name="Khan H."/>
            <person name="Chung E.J."/>
            <person name="Chung Y.R."/>
        </authorList>
    </citation>
    <scope>NUCLEOTIDE SEQUENCE [LARGE SCALE GENOMIC DNA]</scope>
    <source>
        <strain evidence="1 2">YC6258</strain>
    </source>
</reference>
<dbReference type="KEGG" id="gsn:YC6258_00226"/>
<dbReference type="InterPro" id="IPR027417">
    <property type="entry name" value="P-loop_NTPase"/>
</dbReference>